<proteinExistence type="inferred from homology"/>
<dbReference type="PhylomeDB" id="A0A060TG42"/>
<comment type="subcellular location">
    <subcellularLocation>
        <location evidence="3">Nucleus</location>
    </subcellularLocation>
</comment>
<feature type="region of interest" description="Disordered" evidence="4">
    <location>
        <begin position="167"/>
        <end position="199"/>
    </location>
</feature>
<comment type="function">
    <text evidence="3">Involved in pre-mRNA splicing.</text>
</comment>
<keyword evidence="3" id="KW-0507">mRNA processing</keyword>
<dbReference type="AlphaFoldDB" id="A0A060TG42"/>
<evidence type="ECO:0000256" key="3">
    <source>
        <dbReference type="RuleBase" id="RU367140"/>
    </source>
</evidence>
<protein>
    <recommendedName>
        <fullName evidence="2 3">Pre-mRNA-processing protein 45</fullName>
    </recommendedName>
</protein>
<gene>
    <name evidence="6" type="ORF">GNLVRS02_ARAD1D20152g</name>
</gene>
<organism evidence="6">
    <name type="scientific">Blastobotrys adeninivorans</name>
    <name type="common">Yeast</name>
    <name type="synonym">Arxula adeninivorans</name>
    <dbReference type="NCBI Taxonomy" id="409370"/>
    <lineage>
        <taxon>Eukaryota</taxon>
        <taxon>Fungi</taxon>
        <taxon>Dikarya</taxon>
        <taxon>Ascomycota</taxon>
        <taxon>Saccharomycotina</taxon>
        <taxon>Dipodascomycetes</taxon>
        <taxon>Dipodascales</taxon>
        <taxon>Trichomonascaceae</taxon>
        <taxon>Blastobotrys</taxon>
    </lineage>
</organism>
<keyword evidence="3" id="KW-0539">Nucleus</keyword>
<keyword evidence="3" id="KW-0508">mRNA splicing</keyword>
<accession>A0A060TG42</accession>
<evidence type="ECO:0000259" key="5">
    <source>
        <dbReference type="Pfam" id="PF02731"/>
    </source>
</evidence>
<evidence type="ECO:0000313" key="6">
    <source>
        <dbReference type="EMBL" id="CDP37817.1"/>
    </source>
</evidence>
<dbReference type="InterPro" id="IPR004015">
    <property type="entry name" value="SKI-int_prot_SKIP_SNW-dom"/>
</dbReference>
<feature type="compositionally biased region" description="Basic and acidic residues" evidence="4">
    <location>
        <begin position="519"/>
        <end position="528"/>
    </location>
</feature>
<evidence type="ECO:0000256" key="4">
    <source>
        <dbReference type="SAM" id="MobiDB-lite"/>
    </source>
</evidence>
<dbReference type="Pfam" id="PF02731">
    <property type="entry name" value="SKIP_SNW"/>
    <property type="match status" value="1"/>
</dbReference>
<feature type="region of interest" description="Disordered" evidence="4">
    <location>
        <begin position="213"/>
        <end position="247"/>
    </location>
</feature>
<dbReference type="GO" id="GO:0000398">
    <property type="term" value="P:mRNA splicing, via spliceosome"/>
    <property type="evidence" value="ECO:0007669"/>
    <property type="project" value="InterPro"/>
</dbReference>
<feature type="compositionally biased region" description="Acidic residues" evidence="4">
    <location>
        <begin position="370"/>
        <end position="379"/>
    </location>
</feature>
<dbReference type="InterPro" id="IPR017862">
    <property type="entry name" value="SKI-int_prot_SKIP"/>
</dbReference>
<feature type="domain" description="SKI-interacting protein SKIP SNW" evidence="5">
    <location>
        <begin position="182"/>
        <end position="340"/>
    </location>
</feature>
<reference evidence="6" key="1">
    <citation type="submission" date="2014-02" db="EMBL/GenBank/DDBJ databases">
        <authorList>
            <person name="Genoscope - CEA"/>
        </authorList>
    </citation>
    <scope>NUCLEOTIDE SEQUENCE</scope>
    <source>
        <strain evidence="6">LS3</strain>
    </source>
</reference>
<feature type="region of interest" description="Disordered" evidence="4">
    <location>
        <begin position="1"/>
        <end position="60"/>
    </location>
</feature>
<evidence type="ECO:0000256" key="1">
    <source>
        <dbReference type="ARBA" id="ARBA00010197"/>
    </source>
</evidence>
<sequence length="565" mass="63170">MSVSIGSILPKPKAQAQNEPEDADIDVLGEENSSKEHPFPPYGQRENWKPTSDADYGGGGAFPEIHIAQYPLGMGKKKKKKSKAASADSKALTLKVDSEGKVDYGAIARQGHDKDRIVQTSYNDLVPLRQRANAGDISLARPSEEEIRETTDKTKAAIDKILGNKVESAKPSSVAKRPDEPTYIRYTPSSMMGQESSGRQRILKVVDVAEDPMAPPKFKHTKVPTGPPSPPAPVLRSPPRKLTAQDQEEWYIPPSISNWKNPKGFTIALDKRVAADGRRFQDVAINDNKAKLAEALYAADRSAREEIRERAAVRQKLAEKENAAKDERLRQLAQKAREERLKRQAQQKEEDGGQDRARSESRSPSRTPEPESDDDDETEESRKREAIRRERKREAERELRRSRMGTERKIKEMAREEGRDISERVALGVAKPSQPSGEAQFDSRLFGQVSGSRTFNEDEVYDRSLFAGREALQSIYRPRGGAPGDAEEEAQSELDRFAGEKRFEALGKASKGFQGADSVEAREGPVEFEKDDDPFGVGQMIEEVEKNKNYGLDDSGREKKRQRTN</sequence>
<feature type="compositionally biased region" description="Acidic residues" evidence="4">
    <location>
        <begin position="19"/>
        <end position="29"/>
    </location>
</feature>
<dbReference type="GO" id="GO:0005681">
    <property type="term" value="C:spliceosomal complex"/>
    <property type="evidence" value="ECO:0007669"/>
    <property type="project" value="UniProtKB-UniRule"/>
</dbReference>
<comment type="subunit">
    <text evidence="3">Associated with the spliceosome.</text>
</comment>
<keyword evidence="3" id="KW-0747">Spliceosome</keyword>
<comment type="similarity">
    <text evidence="1 3">Belongs to the SNW family.</text>
</comment>
<feature type="compositionally biased region" description="Polar residues" evidence="4">
    <location>
        <begin position="187"/>
        <end position="199"/>
    </location>
</feature>
<evidence type="ECO:0000256" key="2">
    <source>
        <dbReference type="ARBA" id="ARBA00022160"/>
    </source>
</evidence>
<feature type="compositionally biased region" description="Basic and acidic residues" evidence="4">
    <location>
        <begin position="315"/>
        <end position="363"/>
    </location>
</feature>
<feature type="region of interest" description="Disordered" evidence="4">
    <location>
        <begin position="508"/>
        <end position="565"/>
    </location>
</feature>
<reference evidence="6" key="2">
    <citation type="submission" date="2014-06" db="EMBL/GenBank/DDBJ databases">
        <title>The complete genome of Blastobotrys (Arxula) adeninivorans LS3 - a yeast of biotechnological interest.</title>
        <authorList>
            <person name="Kunze G."/>
            <person name="Gaillardin C."/>
            <person name="Czernicka M."/>
            <person name="Durrens P."/>
            <person name="Martin T."/>
            <person name="Boer E."/>
            <person name="Gabaldon T."/>
            <person name="Cruz J."/>
            <person name="Talla E."/>
            <person name="Marck C."/>
            <person name="Goffeau A."/>
            <person name="Barbe V."/>
            <person name="Baret P."/>
            <person name="Baronian K."/>
            <person name="Beier S."/>
            <person name="Bleykasten C."/>
            <person name="Bode R."/>
            <person name="Casaregola S."/>
            <person name="Despons L."/>
            <person name="Fairhead C."/>
            <person name="Giersberg M."/>
            <person name="Gierski P."/>
            <person name="Hahnel U."/>
            <person name="Hartmann A."/>
            <person name="Jankowska D."/>
            <person name="Jubin C."/>
            <person name="Jung P."/>
            <person name="Lafontaine I."/>
            <person name="Leh-Louis V."/>
            <person name="Lemaire M."/>
            <person name="Marcet-Houben M."/>
            <person name="Mascher M."/>
            <person name="Morel G."/>
            <person name="Richard G.-F."/>
            <person name="Riechen J."/>
            <person name="Sacerdot C."/>
            <person name="Sarkar A."/>
            <person name="Savel G."/>
            <person name="Schacherer J."/>
            <person name="Sherman D."/>
            <person name="Straub M.-L."/>
            <person name="Stein N."/>
            <person name="Thierry A."/>
            <person name="Trautwein-Schult A."/>
            <person name="Westhof E."/>
            <person name="Worch S."/>
            <person name="Dujon B."/>
            <person name="Souciet J.-L."/>
            <person name="Wincker P."/>
            <person name="Scholz U."/>
            <person name="Neuveglise N."/>
        </authorList>
    </citation>
    <scope>NUCLEOTIDE SEQUENCE</scope>
    <source>
        <strain evidence="6">LS3</strain>
    </source>
</reference>
<dbReference type="PANTHER" id="PTHR12096">
    <property type="entry name" value="NUCLEAR PROTEIN SKIP-RELATED"/>
    <property type="match status" value="1"/>
</dbReference>
<dbReference type="EMBL" id="HG937694">
    <property type="protein sequence ID" value="CDP37817.1"/>
    <property type="molecule type" value="Genomic_DNA"/>
</dbReference>
<feature type="region of interest" description="Disordered" evidence="4">
    <location>
        <begin position="315"/>
        <end position="418"/>
    </location>
</feature>
<name>A0A060TG42_BLAAD</name>
<feature type="compositionally biased region" description="Basic and acidic residues" evidence="4">
    <location>
        <begin position="380"/>
        <end position="418"/>
    </location>
</feature>